<comment type="caution">
    <text evidence="5">The sequence shown here is derived from an EMBL/GenBank/DDBJ whole genome shotgun (WGS) entry which is preliminary data.</text>
</comment>
<dbReference type="Gene3D" id="1.10.10.10">
    <property type="entry name" value="Winged helix-like DNA-binding domain superfamily/Winged helix DNA-binding domain"/>
    <property type="match status" value="1"/>
</dbReference>
<keyword evidence="1" id="KW-0805">Transcription regulation</keyword>
<evidence type="ECO:0000313" key="6">
    <source>
        <dbReference type="Proteomes" id="UP000295008"/>
    </source>
</evidence>
<dbReference type="PANTHER" id="PTHR38445:SF6">
    <property type="entry name" value="GNTR-FAMILY TRANSCRIPTIONAL REGULATOR"/>
    <property type="match status" value="1"/>
</dbReference>
<keyword evidence="3" id="KW-0804">Transcription</keyword>
<protein>
    <submittedName>
        <fullName evidence="5">GntR family transcriptional regulator</fullName>
    </submittedName>
</protein>
<evidence type="ECO:0000256" key="2">
    <source>
        <dbReference type="ARBA" id="ARBA00023125"/>
    </source>
</evidence>
<dbReference type="EMBL" id="SLUN01000021">
    <property type="protein sequence ID" value="TCL63344.1"/>
    <property type="molecule type" value="Genomic_DNA"/>
</dbReference>
<dbReference type="Pfam" id="PF00392">
    <property type="entry name" value="GntR"/>
    <property type="match status" value="1"/>
</dbReference>
<dbReference type="GO" id="GO:0003700">
    <property type="term" value="F:DNA-binding transcription factor activity"/>
    <property type="evidence" value="ECO:0007669"/>
    <property type="project" value="InterPro"/>
</dbReference>
<accession>A0A4R1RC00</accession>
<reference evidence="5 6" key="1">
    <citation type="submission" date="2019-03" db="EMBL/GenBank/DDBJ databases">
        <title>Genomic Encyclopedia of Type Strains, Phase IV (KMG-IV): sequencing the most valuable type-strain genomes for metagenomic binning, comparative biology and taxonomic classification.</title>
        <authorList>
            <person name="Goeker M."/>
        </authorList>
    </citation>
    <scope>NUCLEOTIDE SEQUENCE [LARGE SCALE GENOMIC DNA]</scope>
    <source>
        <strain evidence="5 6">LX-B</strain>
    </source>
</reference>
<proteinExistence type="predicted"/>
<keyword evidence="6" id="KW-1185">Reference proteome</keyword>
<organism evidence="5 6">
    <name type="scientific">Hydrogenispora ethanolica</name>
    <dbReference type="NCBI Taxonomy" id="1082276"/>
    <lineage>
        <taxon>Bacteria</taxon>
        <taxon>Bacillati</taxon>
        <taxon>Bacillota</taxon>
        <taxon>Hydrogenispora</taxon>
    </lineage>
</organism>
<evidence type="ECO:0000259" key="4">
    <source>
        <dbReference type="PROSITE" id="PS50949"/>
    </source>
</evidence>
<keyword evidence="2" id="KW-0238">DNA-binding</keyword>
<evidence type="ECO:0000256" key="1">
    <source>
        <dbReference type="ARBA" id="ARBA00023015"/>
    </source>
</evidence>
<dbReference type="PROSITE" id="PS50949">
    <property type="entry name" value="HTH_GNTR"/>
    <property type="match status" value="1"/>
</dbReference>
<dbReference type="Proteomes" id="UP000295008">
    <property type="component" value="Unassembled WGS sequence"/>
</dbReference>
<dbReference type="InterPro" id="IPR000524">
    <property type="entry name" value="Tscrpt_reg_HTH_GntR"/>
</dbReference>
<name>A0A4R1RC00_HYDET</name>
<gene>
    <name evidence="5" type="ORF">EDC14_102162</name>
</gene>
<sequence length="118" mass="12997">MKFDHTTPIYLQIMDEIKKEIVTGALTPGGRLDSVRALSEKFEVNLNTMQRACSELERQGIIFTQRGIGSFVSEDAAVIAGLKEAMSAKFITGFIGGMESLGYSKTEICEMLRKALES</sequence>
<dbReference type="SUPFAM" id="SSF46785">
    <property type="entry name" value="Winged helix' DNA-binding domain"/>
    <property type="match status" value="1"/>
</dbReference>
<feature type="domain" description="HTH gntR-type" evidence="4">
    <location>
        <begin position="7"/>
        <end position="75"/>
    </location>
</feature>
<dbReference type="RefSeq" id="WP_243662962.1">
    <property type="nucleotide sequence ID" value="NZ_SLUN01000021.1"/>
</dbReference>
<dbReference type="GO" id="GO:0003677">
    <property type="term" value="F:DNA binding"/>
    <property type="evidence" value="ECO:0007669"/>
    <property type="project" value="UniProtKB-KW"/>
</dbReference>
<dbReference type="InterPro" id="IPR036388">
    <property type="entry name" value="WH-like_DNA-bd_sf"/>
</dbReference>
<evidence type="ECO:0000256" key="3">
    <source>
        <dbReference type="ARBA" id="ARBA00023163"/>
    </source>
</evidence>
<dbReference type="SMART" id="SM00345">
    <property type="entry name" value="HTH_GNTR"/>
    <property type="match status" value="1"/>
</dbReference>
<dbReference type="AlphaFoldDB" id="A0A4R1RC00"/>
<dbReference type="CDD" id="cd07377">
    <property type="entry name" value="WHTH_GntR"/>
    <property type="match status" value="1"/>
</dbReference>
<evidence type="ECO:0000313" key="5">
    <source>
        <dbReference type="EMBL" id="TCL63344.1"/>
    </source>
</evidence>
<dbReference type="InterPro" id="IPR036390">
    <property type="entry name" value="WH_DNA-bd_sf"/>
</dbReference>
<dbReference type="PANTHER" id="PTHR38445">
    <property type="entry name" value="HTH-TYPE TRANSCRIPTIONAL REPRESSOR YTRA"/>
    <property type="match status" value="1"/>
</dbReference>